<organism evidence="1 2">
    <name type="scientific">Candidatus Doudnabacteria bacterium CG10_big_fil_rev_8_21_14_0_10_41_10</name>
    <dbReference type="NCBI Taxonomy" id="1974551"/>
    <lineage>
        <taxon>Bacteria</taxon>
        <taxon>Candidatus Doudnaibacteriota</taxon>
    </lineage>
</organism>
<name>A0A2H0VDX8_9BACT</name>
<comment type="caution">
    <text evidence="1">The sequence shown here is derived from an EMBL/GenBank/DDBJ whole genome shotgun (WGS) entry which is preliminary data.</text>
</comment>
<evidence type="ECO:0000313" key="2">
    <source>
        <dbReference type="Proteomes" id="UP000230557"/>
    </source>
</evidence>
<protein>
    <submittedName>
        <fullName evidence="1">Uncharacterized protein</fullName>
    </submittedName>
</protein>
<gene>
    <name evidence="1" type="ORF">COT91_02185</name>
</gene>
<dbReference type="EMBL" id="PFAJ01000030">
    <property type="protein sequence ID" value="PIR97283.1"/>
    <property type="molecule type" value="Genomic_DNA"/>
</dbReference>
<dbReference type="AlphaFoldDB" id="A0A2H0VDX8"/>
<dbReference type="Proteomes" id="UP000230557">
    <property type="component" value="Unassembled WGS sequence"/>
</dbReference>
<reference evidence="2" key="1">
    <citation type="submission" date="2017-09" db="EMBL/GenBank/DDBJ databases">
        <title>Depth-based differentiation of microbial function through sediment-hosted aquifers and enrichment of novel symbionts in the deep terrestrial subsurface.</title>
        <authorList>
            <person name="Probst A.J."/>
            <person name="Ladd B."/>
            <person name="Jarett J.K."/>
            <person name="Geller-Mcgrath D.E."/>
            <person name="Sieber C.M.K."/>
            <person name="Emerson J.B."/>
            <person name="Anantharaman K."/>
            <person name="Thomas B.C."/>
            <person name="Malmstrom R."/>
            <person name="Stieglmeier M."/>
            <person name="Klingl A."/>
            <person name="Woyke T."/>
            <person name="Ryan C.M."/>
            <person name="Banfield J.F."/>
        </authorList>
    </citation>
    <scope>NUCLEOTIDE SEQUENCE [LARGE SCALE GENOMIC DNA]</scope>
</reference>
<evidence type="ECO:0000313" key="1">
    <source>
        <dbReference type="EMBL" id="PIR97283.1"/>
    </source>
</evidence>
<sequence length="147" mass="17421">MIVLLWHVSVPKIMSRDIHFLLGDTLYRRLLELQEATGRSLRSQVHICLKVILPIAQAEKRYHLTPTEIDLEPKVHSQHVLLQPEEYDFLVETSSSCGLLVSELIRQYLWVAVEFHELFGRISLCWAKEEFQRQIKMELEIRWTQIQ</sequence>
<accession>A0A2H0VDX8</accession>
<proteinExistence type="predicted"/>